<accession>A0A1H1QNX9</accession>
<evidence type="ECO:0000259" key="4">
    <source>
        <dbReference type="Pfam" id="PF17836"/>
    </source>
</evidence>
<sequence length="204" mass="22135">MIVIGAKGHASEMYPSLLEKYNKERLFYFDNILTNLEKYLFDIPIIKDECKVSKLFEKDPEFTLGIGNPNLREKMTSKFIDLGGDLISIIDSKSTVDLNSTIGKGVNIMPYAAIFSNAVIETGVLINSFSSVHHDCFIGEFSELSPGSRILGGAKIGRLCSIGANTIILPGINVCDNVKIGAGAVVTKDITTEGIYIGIPAIKK</sequence>
<evidence type="ECO:0000256" key="3">
    <source>
        <dbReference type="PIRSR" id="PIRSR620019-2"/>
    </source>
</evidence>
<reference evidence="5 6" key="1">
    <citation type="submission" date="2016-10" db="EMBL/GenBank/DDBJ databases">
        <authorList>
            <person name="Varghese N."/>
            <person name="Submissions S."/>
        </authorList>
    </citation>
    <scope>NUCLEOTIDE SEQUENCE [LARGE SCALE GENOMIC DNA]</scope>
    <source>
        <strain evidence="5 6">Mar_2010_102</strain>
    </source>
</reference>
<dbReference type="Gene3D" id="2.160.10.10">
    <property type="entry name" value="Hexapeptide repeat proteins"/>
    <property type="match status" value="1"/>
</dbReference>
<dbReference type="GO" id="GO:0016746">
    <property type="term" value="F:acyltransferase activity"/>
    <property type="evidence" value="ECO:0007669"/>
    <property type="project" value="UniProtKB-KW"/>
</dbReference>
<name>A0A1H1QNX9_9FLAO</name>
<dbReference type="Proteomes" id="UP000198858">
    <property type="component" value="Chromosome I"/>
</dbReference>
<dbReference type="NCBIfam" id="TIGR03570">
    <property type="entry name" value="NeuD_NnaD"/>
    <property type="match status" value="1"/>
</dbReference>
<dbReference type="InterPro" id="IPR041561">
    <property type="entry name" value="PglD_N"/>
</dbReference>
<evidence type="ECO:0000256" key="2">
    <source>
        <dbReference type="PIRSR" id="PIRSR620019-1"/>
    </source>
</evidence>
<evidence type="ECO:0000313" key="6">
    <source>
        <dbReference type="Proteomes" id="UP000198858"/>
    </source>
</evidence>
<organism evidence="5 6">
    <name type="scientific">Christiangramia echinicola</name>
    <dbReference type="NCBI Taxonomy" id="279359"/>
    <lineage>
        <taxon>Bacteria</taxon>
        <taxon>Pseudomonadati</taxon>
        <taxon>Bacteroidota</taxon>
        <taxon>Flavobacteriia</taxon>
        <taxon>Flavobacteriales</taxon>
        <taxon>Flavobacteriaceae</taxon>
        <taxon>Christiangramia</taxon>
    </lineage>
</organism>
<dbReference type="AlphaFoldDB" id="A0A1H1QNX9"/>
<feature type="binding site" evidence="3">
    <location>
        <position position="67"/>
    </location>
    <ligand>
        <name>substrate</name>
    </ligand>
</feature>
<feature type="active site" description="Proton acceptor" evidence="2">
    <location>
        <position position="134"/>
    </location>
</feature>
<proteinExistence type="inferred from homology"/>
<dbReference type="SUPFAM" id="SSF51161">
    <property type="entry name" value="Trimeric LpxA-like enzymes"/>
    <property type="match status" value="1"/>
</dbReference>
<protein>
    <submittedName>
        <fullName evidence="5">Sugar O-acyltransferase, sialic acid O-acetyltransferase NeuD family</fullName>
    </submittedName>
</protein>
<feature type="site" description="Increases basicity of active site His" evidence="2">
    <location>
        <position position="135"/>
    </location>
</feature>
<evidence type="ECO:0000313" key="5">
    <source>
        <dbReference type="EMBL" id="SDS25180.1"/>
    </source>
</evidence>
<keyword evidence="5" id="KW-0012">Acyltransferase</keyword>
<dbReference type="Pfam" id="PF14602">
    <property type="entry name" value="Hexapep_2"/>
    <property type="match status" value="1"/>
</dbReference>
<dbReference type="PANTHER" id="PTHR43300">
    <property type="entry name" value="ACETYLTRANSFERASE"/>
    <property type="match status" value="1"/>
</dbReference>
<dbReference type="InterPro" id="IPR020019">
    <property type="entry name" value="AcTrfase_PglD-like"/>
</dbReference>
<dbReference type="RefSeq" id="WP_089663176.1">
    <property type="nucleotide sequence ID" value="NZ_LT629745.1"/>
</dbReference>
<dbReference type="Pfam" id="PF17836">
    <property type="entry name" value="PglD_N"/>
    <property type="match status" value="1"/>
</dbReference>
<comment type="similarity">
    <text evidence="1">Belongs to the transferase hexapeptide repeat family.</text>
</comment>
<dbReference type="PANTHER" id="PTHR43300:SF10">
    <property type="entry name" value="2,3,4,5-TETRAHYDROPYRIDINE-2,6-DICARBOXYLATE N-ACETYLTRANSFERASE"/>
    <property type="match status" value="1"/>
</dbReference>
<dbReference type="InterPro" id="IPR001451">
    <property type="entry name" value="Hexapep"/>
</dbReference>
<keyword evidence="6" id="KW-1185">Reference proteome</keyword>
<gene>
    <name evidence="5" type="ORF">SAMN04488552_2582</name>
</gene>
<dbReference type="InterPro" id="IPR011004">
    <property type="entry name" value="Trimer_LpxA-like_sf"/>
</dbReference>
<dbReference type="InterPro" id="IPR050179">
    <property type="entry name" value="Trans_hexapeptide_repeat"/>
</dbReference>
<feature type="domain" description="PglD N-terminal" evidence="4">
    <location>
        <begin position="2"/>
        <end position="78"/>
    </location>
</feature>
<dbReference type="CDD" id="cd03360">
    <property type="entry name" value="LbH_AT_putative"/>
    <property type="match status" value="1"/>
</dbReference>
<keyword evidence="5" id="KW-0808">Transferase</keyword>
<evidence type="ECO:0000256" key="1">
    <source>
        <dbReference type="ARBA" id="ARBA00007274"/>
    </source>
</evidence>
<dbReference type="STRING" id="1250231.SAMN04488552_2582"/>
<dbReference type="Gene3D" id="3.40.50.20">
    <property type="match status" value="1"/>
</dbReference>
<dbReference type="EMBL" id="LT629745">
    <property type="protein sequence ID" value="SDS25180.1"/>
    <property type="molecule type" value="Genomic_DNA"/>
</dbReference>